<dbReference type="PANTHER" id="PTHR30146:SF109">
    <property type="entry name" value="HTH-TYPE TRANSCRIPTIONAL REGULATOR GALS"/>
    <property type="match status" value="1"/>
</dbReference>
<dbReference type="EMBL" id="CP071060">
    <property type="protein sequence ID" value="QSI76249.1"/>
    <property type="molecule type" value="Genomic_DNA"/>
</dbReference>
<dbReference type="SMART" id="SM00267">
    <property type="entry name" value="GGDEF"/>
    <property type="match status" value="1"/>
</dbReference>
<dbReference type="SUPFAM" id="SSF53822">
    <property type="entry name" value="Periplasmic binding protein-like I"/>
    <property type="match status" value="1"/>
</dbReference>
<protein>
    <submittedName>
        <fullName evidence="5">GGDEF domain-containing protein</fullName>
    </submittedName>
</protein>
<name>A0ABX7M6C8_9RHOO</name>
<dbReference type="CDD" id="cd06267">
    <property type="entry name" value="PBP1_LacI_sugar_binding-like"/>
    <property type="match status" value="1"/>
</dbReference>
<accession>A0ABX7M6C8</accession>
<dbReference type="Gene3D" id="3.30.70.270">
    <property type="match status" value="1"/>
</dbReference>
<evidence type="ECO:0000256" key="1">
    <source>
        <dbReference type="ARBA" id="ARBA00023015"/>
    </source>
</evidence>
<dbReference type="PROSITE" id="PS50887">
    <property type="entry name" value="GGDEF"/>
    <property type="match status" value="1"/>
</dbReference>
<sequence length="759" mass="81687">MNAQAPTPRQRPLTLGILAADIDTAVALRLVAGIIDEARLRGARTVFLPGHPPAASAEFDRQFNLVFRLPDATAFDGLLVIGTTLQYHLNATQLDNFLATLPKVPTLCLGFASQVVPSVVNDNHGGFRALMSHLIEEHGCRRIAMIAGPAGQAEAEARLAAWRDACTDAGIEVDPDLLLQGNFTQASGRAAMSALLERGATVDAVVAANDDMALGAMACAVDHGLHVPQQLRFGGFDDILAAGRLGVGLTTINQSHYALARASVAQLIERIGGAEVTPLTRVPTRLVRRQSCGCGGFYARPETFAAQLDVRLAGMLEELAVAPEHEANYRAASLLVEQGLARALAEQDFQPLLAAVQTVARDVLAAEGHVYGLQALLVAAQRWLIEPRGLAPEAWAAVARWLQQAQIALAGLQDVAQQARHRLHSERALAFRDLLKTRIATFDLQKLLEHLSEALADLSLDTCCIALYSGEARISSLDDFDLPGEARLLYAFIGGRERPSLNGERFRTHDVLPADAWALAADSTSLIVYPVFHGAEHFGFIVFSVDPVAGGPWETIRDEVSSALKASLLVSELAAARDALRSDLAQARQGQRELADIAHRDELTGLLNRRGFLAEARLRADMLSADGLATAVIFADLDGLKPINDRHGHAAGDVAIRQAGEVLRRGFRSADLIGRIGGDEFVVLTANADPDALSAMRERIYRLFERASQDLPFPLACSLGYVVSPPGVPVSLEDLLARADSVLYEEKRRRKGAAWHTGV</sequence>
<gene>
    <name evidence="5" type="ORF">JY500_17515</name>
</gene>
<dbReference type="InterPro" id="IPR029787">
    <property type="entry name" value="Nucleotide_cyclase"/>
</dbReference>
<dbReference type="NCBIfam" id="TIGR00254">
    <property type="entry name" value="GGDEF"/>
    <property type="match status" value="1"/>
</dbReference>
<dbReference type="InterPro" id="IPR046335">
    <property type="entry name" value="LacI/GalR-like_sensor"/>
</dbReference>
<keyword evidence="1" id="KW-0805">Transcription regulation</keyword>
<dbReference type="SUPFAM" id="SSF55073">
    <property type="entry name" value="Nucleotide cyclase"/>
    <property type="match status" value="1"/>
</dbReference>
<keyword evidence="3" id="KW-0804">Transcription</keyword>
<dbReference type="PANTHER" id="PTHR30146">
    <property type="entry name" value="LACI-RELATED TRANSCRIPTIONAL REPRESSOR"/>
    <property type="match status" value="1"/>
</dbReference>
<evidence type="ECO:0000313" key="6">
    <source>
        <dbReference type="Proteomes" id="UP000663570"/>
    </source>
</evidence>
<reference evidence="5 6" key="1">
    <citation type="submission" date="2021-02" db="EMBL/GenBank/DDBJ databases">
        <title>Niveibacterium changnyeongensis HC41.</title>
        <authorList>
            <person name="Kang M."/>
        </authorList>
    </citation>
    <scope>NUCLEOTIDE SEQUENCE [LARGE SCALE GENOMIC DNA]</scope>
    <source>
        <strain evidence="5 6">HC41</strain>
    </source>
</reference>
<feature type="domain" description="GGDEF" evidence="4">
    <location>
        <begin position="628"/>
        <end position="759"/>
    </location>
</feature>
<dbReference type="Pfam" id="PF13377">
    <property type="entry name" value="Peripla_BP_3"/>
    <property type="match status" value="1"/>
</dbReference>
<organism evidence="5 6">
    <name type="scientific">Niveibacterium microcysteis</name>
    <dbReference type="NCBI Taxonomy" id="2811415"/>
    <lineage>
        <taxon>Bacteria</taxon>
        <taxon>Pseudomonadati</taxon>
        <taxon>Pseudomonadota</taxon>
        <taxon>Betaproteobacteria</taxon>
        <taxon>Rhodocyclales</taxon>
        <taxon>Rhodocyclaceae</taxon>
        <taxon>Niveibacterium</taxon>
    </lineage>
</organism>
<dbReference type="CDD" id="cd01949">
    <property type="entry name" value="GGDEF"/>
    <property type="match status" value="1"/>
</dbReference>
<evidence type="ECO:0000256" key="3">
    <source>
        <dbReference type="ARBA" id="ARBA00023163"/>
    </source>
</evidence>
<dbReference type="Proteomes" id="UP000663570">
    <property type="component" value="Chromosome"/>
</dbReference>
<dbReference type="Gene3D" id="3.40.50.2300">
    <property type="match status" value="2"/>
</dbReference>
<keyword evidence="6" id="KW-1185">Reference proteome</keyword>
<keyword evidence="2" id="KW-0238">DNA-binding</keyword>
<dbReference type="Pfam" id="PF00990">
    <property type="entry name" value="GGDEF"/>
    <property type="match status" value="1"/>
</dbReference>
<evidence type="ECO:0000256" key="2">
    <source>
        <dbReference type="ARBA" id="ARBA00023125"/>
    </source>
</evidence>
<dbReference type="InterPro" id="IPR000160">
    <property type="entry name" value="GGDEF_dom"/>
</dbReference>
<dbReference type="InterPro" id="IPR028082">
    <property type="entry name" value="Peripla_BP_I"/>
</dbReference>
<evidence type="ECO:0000259" key="4">
    <source>
        <dbReference type="PROSITE" id="PS50887"/>
    </source>
</evidence>
<evidence type="ECO:0000313" key="5">
    <source>
        <dbReference type="EMBL" id="QSI76249.1"/>
    </source>
</evidence>
<dbReference type="RefSeq" id="WP_172204860.1">
    <property type="nucleotide sequence ID" value="NZ_CP071060.1"/>
</dbReference>
<dbReference type="InterPro" id="IPR043128">
    <property type="entry name" value="Rev_trsase/Diguanyl_cyclase"/>
</dbReference>
<proteinExistence type="predicted"/>